<dbReference type="PANTHER" id="PTHR35011:SF2">
    <property type="entry name" value="2,3-DIKETO-L-GULONATE TRAP TRANSPORTER SMALL PERMEASE PROTEIN YIAM"/>
    <property type="match status" value="1"/>
</dbReference>
<feature type="transmembrane region" description="Helical" evidence="9">
    <location>
        <begin position="130"/>
        <end position="150"/>
    </location>
</feature>
<feature type="transmembrane region" description="Helical" evidence="9">
    <location>
        <begin position="89"/>
        <end position="110"/>
    </location>
</feature>
<comment type="subcellular location">
    <subcellularLocation>
        <location evidence="1">Cell inner membrane</location>
        <topology evidence="1">Multi-pass membrane protein</topology>
    </subcellularLocation>
</comment>
<evidence type="ECO:0000313" key="12">
    <source>
        <dbReference type="Proteomes" id="UP000422764"/>
    </source>
</evidence>
<keyword evidence="3" id="KW-1003">Cell membrane</keyword>
<evidence type="ECO:0000313" key="11">
    <source>
        <dbReference type="EMBL" id="QGU94586.1"/>
    </source>
</evidence>
<dbReference type="PANTHER" id="PTHR35011">
    <property type="entry name" value="2,3-DIKETO-L-GULONATE TRAP TRANSPORTER SMALL PERMEASE PROTEIN YIAM"/>
    <property type="match status" value="1"/>
</dbReference>
<protein>
    <submittedName>
        <fullName evidence="11">TRAP transporter small permease subunit</fullName>
    </submittedName>
</protein>
<evidence type="ECO:0000256" key="4">
    <source>
        <dbReference type="ARBA" id="ARBA00022519"/>
    </source>
</evidence>
<keyword evidence="7 9" id="KW-0472">Membrane</keyword>
<dbReference type="AlphaFoldDB" id="A0A6I6EUN7"/>
<feature type="transmembrane region" description="Helical" evidence="9">
    <location>
        <begin position="52"/>
        <end position="68"/>
    </location>
</feature>
<feature type="domain" description="Tripartite ATP-independent periplasmic transporters DctQ component" evidence="10">
    <location>
        <begin position="26"/>
        <end position="154"/>
    </location>
</feature>
<evidence type="ECO:0000256" key="1">
    <source>
        <dbReference type="ARBA" id="ARBA00004429"/>
    </source>
</evidence>
<evidence type="ECO:0000256" key="9">
    <source>
        <dbReference type="SAM" id="Phobius"/>
    </source>
</evidence>
<evidence type="ECO:0000256" key="6">
    <source>
        <dbReference type="ARBA" id="ARBA00022989"/>
    </source>
</evidence>
<keyword evidence="4" id="KW-0997">Cell inner membrane</keyword>
<evidence type="ECO:0000256" key="2">
    <source>
        <dbReference type="ARBA" id="ARBA00022448"/>
    </source>
</evidence>
<organism evidence="11 12">
    <name type="scientific">Clostridium bovifaecis</name>
    <dbReference type="NCBI Taxonomy" id="2184719"/>
    <lineage>
        <taxon>Bacteria</taxon>
        <taxon>Bacillati</taxon>
        <taxon>Bacillota</taxon>
        <taxon>Clostridia</taxon>
        <taxon>Eubacteriales</taxon>
        <taxon>Clostridiaceae</taxon>
        <taxon>Clostridium</taxon>
    </lineage>
</organism>
<dbReference type="InterPro" id="IPR007387">
    <property type="entry name" value="TRAP_DctQ"/>
</dbReference>
<dbReference type="InterPro" id="IPR055348">
    <property type="entry name" value="DctQ"/>
</dbReference>
<keyword evidence="2" id="KW-0813">Transport</keyword>
<comment type="similarity">
    <text evidence="8">Belongs to the TRAP transporter small permease family.</text>
</comment>
<dbReference type="Proteomes" id="UP000422764">
    <property type="component" value="Chromosome"/>
</dbReference>
<gene>
    <name evidence="11" type="ORF">GOM49_05270</name>
</gene>
<dbReference type="EMBL" id="CP046522">
    <property type="protein sequence ID" value="QGU94586.1"/>
    <property type="molecule type" value="Genomic_DNA"/>
</dbReference>
<keyword evidence="12" id="KW-1185">Reference proteome</keyword>
<proteinExistence type="inferred from homology"/>
<accession>A0A6I6EUN7</accession>
<name>A0A6I6EUN7_9CLOT</name>
<dbReference type="Pfam" id="PF04290">
    <property type="entry name" value="DctQ"/>
    <property type="match status" value="1"/>
</dbReference>
<evidence type="ECO:0000259" key="10">
    <source>
        <dbReference type="Pfam" id="PF04290"/>
    </source>
</evidence>
<sequence>MLILKKIDGFIKKLEELVISYSVIAMAVILIANVFARRVLNNSLTFAEEAGQFMMVILTFMGTSYAVRKGSHINMSAFLDFAPAKIKKVMVLIISFVTMVLMFIFAYLGYEYLLTVIARGRVTPAMEMPRYYITMFLPIGFFLAGVQYLINFILNLIHKNEVYLNNEEPLLKANTDINDVTESA</sequence>
<dbReference type="GO" id="GO:0015740">
    <property type="term" value="P:C4-dicarboxylate transport"/>
    <property type="evidence" value="ECO:0007669"/>
    <property type="project" value="TreeGrafter"/>
</dbReference>
<keyword evidence="6 9" id="KW-1133">Transmembrane helix</keyword>
<evidence type="ECO:0000256" key="8">
    <source>
        <dbReference type="ARBA" id="ARBA00038436"/>
    </source>
</evidence>
<dbReference type="GO" id="GO:0005886">
    <property type="term" value="C:plasma membrane"/>
    <property type="evidence" value="ECO:0007669"/>
    <property type="project" value="UniProtKB-SubCell"/>
</dbReference>
<dbReference type="GO" id="GO:0022857">
    <property type="term" value="F:transmembrane transporter activity"/>
    <property type="evidence" value="ECO:0007669"/>
    <property type="project" value="TreeGrafter"/>
</dbReference>
<evidence type="ECO:0000256" key="3">
    <source>
        <dbReference type="ARBA" id="ARBA00022475"/>
    </source>
</evidence>
<evidence type="ECO:0000256" key="5">
    <source>
        <dbReference type="ARBA" id="ARBA00022692"/>
    </source>
</evidence>
<reference evidence="11 12" key="1">
    <citation type="submission" date="2019-12" db="EMBL/GenBank/DDBJ databases">
        <title>Genome sequenceing of Clostridium bovifaecis.</title>
        <authorList>
            <person name="Yao Y."/>
        </authorList>
    </citation>
    <scope>NUCLEOTIDE SEQUENCE [LARGE SCALE GENOMIC DNA]</scope>
    <source>
        <strain evidence="11 12">BXX</strain>
    </source>
</reference>
<feature type="transmembrane region" description="Helical" evidence="9">
    <location>
        <begin position="21"/>
        <end position="40"/>
    </location>
</feature>
<evidence type="ECO:0000256" key="7">
    <source>
        <dbReference type="ARBA" id="ARBA00023136"/>
    </source>
</evidence>
<keyword evidence="5 9" id="KW-0812">Transmembrane</keyword>